<dbReference type="Proteomes" id="UP001479290">
    <property type="component" value="Unassembled WGS sequence"/>
</dbReference>
<organism evidence="1 2">
    <name type="scientific">Culter alburnus</name>
    <name type="common">Topmouth culter</name>
    <dbReference type="NCBI Taxonomy" id="194366"/>
    <lineage>
        <taxon>Eukaryota</taxon>
        <taxon>Metazoa</taxon>
        <taxon>Chordata</taxon>
        <taxon>Craniata</taxon>
        <taxon>Vertebrata</taxon>
        <taxon>Euteleostomi</taxon>
        <taxon>Actinopterygii</taxon>
        <taxon>Neopterygii</taxon>
        <taxon>Teleostei</taxon>
        <taxon>Ostariophysi</taxon>
        <taxon>Cypriniformes</taxon>
        <taxon>Xenocyprididae</taxon>
        <taxon>Xenocypridinae</taxon>
        <taxon>Culter</taxon>
    </lineage>
</organism>
<evidence type="ECO:0000313" key="1">
    <source>
        <dbReference type="EMBL" id="KAK9965561.1"/>
    </source>
</evidence>
<reference evidence="1 2" key="1">
    <citation type="submission" date="2024-05" db="EMBL/GenBank/DDBJ databases">
        <title>A high-quality chromosomal-level genome assembly of Topmouth culter (Culter alburnus).</title>
        <authorList>
            <person name="Zhao H."/>
        </authorList>
    </citation>
    <scope>NUCLEOTIDE SEQUENCE [LARGE SCALE GENOMIC DNA]</scope>
    <source>
        <strain evidence="1">CATC2023</strain>
        <tissue evidence="1">Muscle</tissue>
    </source>
</reference>
<dbReference type="AlphaFoldDB" id="A0AAW1ZYJ7"/>
<proteinExistence type="predicted"/>
<comment type="caution">
    <text evidence="1">The sequence shown here is derived from an EMBL/GenBank/DDBJ whole genome shotgun (WGS) entry which is preliminary data.</text>
</comment>
<accession>A0AAW1ZYJ7</accession>
<protein>
    <submittedName>
        <fullName evidence="1">Uncharacterized protein</fullName>
    </submittedName>
</protein>
<gene>
    <name evidence="1" type="ORF">ABG768_004647</name>
</gene>
<dbReference type="EMBL" id="JAWDJR010000012">
    <property type="protein sequence ID" value="KAK9965561.1"/>
    <property type="molecule type" value="Genomic_DNA"/>
</dbReference>
<sequence>MSTAGFSNHSPEDLFLSFTRWLSPGRLHGGVCHLMSWSDGTLKTYFWSGVNDHLFQLLSAGATTCTVAHMDFGLRLSGSPYTVEDIEDKGITSLSITFLTLHGRHEPRARAKACQGPQA</sequence>
<keyword evidence="2" id="KW-1185">Reference proteome</keyword>
<name>A0AAW1ZYJ7_CULAL</name>
<evidence type="ECO:0000313" key="2">
    <source>
        <dbReference type="Proteomes" id="UP001479290"/>
    </source>
</evidence>